<evidence type="ECO:0000256" key="5">
    <source>
        <dbReference type="SAM" id="Phobius"/>
    </source>
</evidence>
<sequence>MKRSQNLYLIKVIVFLVAVCCIVGTYYAFNPNFLPPLIGTPLSGRSERHVFTTKDIIQVMVVSEEARLGGAIATINSVISNTKSPVHFYLVTDNSSIDHLSVWIEKSDLKKISYEIKLFPKEWLKGKIALKDETKHASYLNYAKLFIPKLFPQIKGRLVYLDDDSIVQGDIAELANSSIAAGHVGAFTLDCDSVSKHFNSIGNKYGNFLDLKNKALKDIKINPADCVFSLGVFVLNLTEWESQGIGVKLDKLMELNVNLVSGLTTGSRYSKHFLQKAKLLHWDGHFKPWVRRAPYSDMWKKYYITDPFHKFHIPSQRES</sequence>
<dbReference type="GeneID" id="106461701"/>
<evidence type="ECO:0000256" key="2">
    <source>
        <dbReference type="ARBA" id="ARBA00022676"/>
    </source>
</evidence>
<dbReference type="Gene3D" id="3.90.550.10">
    <property type="entry name" value="Spore Coat Polysaccharide Biosynthesis Protein SpsA, Chain A"/>
    <property type="match status" value="1"/>
</dbReference>
<evidence type="ECO:0000256" key="4">
    <source>
        <dbReference type="ARBA" id="ARBA00022723"/>
    </source>
</evidence>
<keyword evidence="5" id="KW-1133">Transmembrane helix</keyword>
<keyword evidence="4" id="KW-0479">Metal-binding</keyword>
<dbReference type="InterPro" id="IPR029044">
    <property type="entry name" value="Nucleotide-diphossugar_trans"/>
</dbReference>
<organism evidence="6 7">
    <name type="scientific">Limulus polyphemus</name>
    <name type="common">Atlantic horseshoe crab</name>
    <dbReference type="NCBI Taxonomy" id="6850"/>
    <lineage>
        <taxon>Eukaryota</taxon>
        <taxon>Metazoa</taxon>
        <taxon>Ecdysozoa</taxon>
        <taxon>Arthropoda</taxon>
        <taxon>Chelicerata</taxon>
        <taxon>Merostomata</taxon>
        <taxon>Xiphosura</taxon>
        <taxon>Limulidae</taxon>
        <taxon>Limulus</taxon>
    </lineage>
</organism>
<keyword evidence="5" id="KW-0812">Transmembrane</keyword>
<keyword evidence="2" id="KW-0328">Glycosyltransferase</keyword>
<keyword evidence="3" id="KW-0808">Transferase</keyword>
<dbReference type="Proteomes" id="UP000694941">
    <property type="component" value="Unplaced"/>
</dbReference>
<dbReference type="PANTHER" id="PTHR13778">
    <property type="entry name" value="GLYCOSYLTRANSFERASE 8 DOMAIN-CONTAINING PROTEIN"/>
    <property type="match status" value="1"/>
</dbReference>
<dbReference type="PANTHER" id="PTHR13778:SF47">
    <property type="entry name" value="LIPOPOLYSACCHARIDE 1,3-GALACTOSYLTRANSFERASE"/>
    <property type="match status" value="1"/>
</dbReference>
<keyword evidence="5" id="KW-0472">Membrane</keyword>
<gene>
    <name evidence="7" type="primary">LOC106461701</name>
</gene>
<reference evidence="7" key="1">
    <citation type="submission" date="2025-08" db="UniProtKB">
        <authorList>
            <consortium name="RefSeq"/>
        </authorList>
    </citation>
    <scope>IDENTIFICATION</scope>
    <source>
        <tissue evidence="7">Muscle</tissue>
    </source>
</reference>
<keyword evidence="6" id="KW-1185">Reference proteome</keyword>
<comment type="similarity">
    <text evidence="1">Belongs to the glycosyltransferase 8 family.</text>
</comment>
<evidence type="ECO:0000313" key="6">
    <source>
        <dbReference type="Proteomes" id="UP000694941"/>
    </source>
</evidence>
<dbReference type="InterPro" id="IPR002495">
    <property type="entry name" value="Glyco_trans_8"/>
</dbReference>
<protein>
    <submittedName>
        <fullName evidence="7">Glycosyltransferase 8 domain-containing protein 1-like</fullName>
    </submittedName>
</protein>
<evidence type="ECO:0000256" key="1">
    <source>
        <dbReference type="ARBA" id="ARBA00006351"/>
    </source>
</evidence>
<feature type="transmembrane region" description="Helical" evidence="5">
    <location>
        <begin position="7"/>
        <end position="29"/>
    </location>
</feature>
<evidence type="ECO:0000313" key="7">
    <source>
        <dbReference type="RefSeq" id="XP_022244434.1"/>
    </source>
</evidence>
<proteinExistence type="inferred from homology"/>
<name>A0ABM1SLC8_LIMPO</name>
<dbReference type="Pfam" id="PF01501">
    <property type="entry name" value="Glyco_transf_8"/>
    <property type="match status" value="1"/>
</dbReference>
<dbReference type="InterPro" id="IPR050748">
    <property type="entry name" value="Glycosyltrans_8_dom-fam"/>
</dbReference>
<accession>A0ABM1SLC8</accession>
<dbReference type="SUPFAM" id="SSF53448">
    <property type="entry name" value="Nucleotide-diphospho-sugar transferases"/>
    <property type="match status" value="1"/>
</dbReference>
<evidence type="ECO:0000256" key="3">
    <source>
        <dbReference type="ARBA" id="ARBA00022679"/>
    </source>
</evidence>
<dbReference type="RefSeq" id="XP_022244434.1">
    <property type="nucleotide sequence ID" value="XM_022388726.1"/>
</dbReference>